<feature type="transmembrane region" description="Helical" evidence="2">
    <location>
        <begin position="91"/>
        <end position="110"/>
    </location>
</feature>
<reference evidence="4 5" key="1">
    <citation type="journal article" date="2020" name="Nat. Food">
        <title>A phased Vanilla planifolia genome enables genetic improvement of flavour and production.</title>
        <authorList>
            <person name="Hasing T."/>
            <person name="Tang H."/>
            <person name="Brym M."/>
            <person name="Khazi F."/>
            <person name="Huang T."/>
            <person name="Chambers A.H."/>
        </authorList>
    </citation>
    <scope>NUCLEOTIDE SEQUENCE [LARGE SCALE GENOMIC DNA]</scope>
    <source>
        <tissue evidence="4">Leaf</tissue>
    </source>
</reference>
<keyword evidence="2" id="KW-0812">Transmembrane</keyword>
<evidence type="ECO:0000256" key="2">
    <source>
        <dbReference type="SAM" id="Phobius"/>
    </source>
</evidence>
<comment type="caution">
    <text evidence="4">The sequence shown here is derived from an EMBL/GenBank/DDBJ whole genome shotgun (WGS) entry which is preliminary data.</text>
</comment>
<dbReference type="GO" id="GO:0000325">
    <property type="term" value="C:plant-type vacuole"/>
    <property type="evidence" value="ECO:0007669"/>
    <property type="project" value="TreeGrafter"/>
</dbReference>
<name>A0A835QL94_VANPL</name>
<dbReference type="Proteomes" id="UP000639772">
    <property type="component" value="Unassembled WGS sequence"/>
</dbReference>
<dbReference type="GO" id="GO:0015079">
    <property type="term" value="F:potassium ion transmembrane transporter activity"/>
    <property type="evidence" value="ECO:0007669"/>
    <property type="project" value="InterPro"/>
</dbReference>
<feature type="domain" description="K+ potassium transporter integral membrane" evidence="3">
    <location>
        <begin position="1"/>
        <end position="160"/>
    </location>
</feature>
<feature type="transmembrane region" description="Helical" evidence="2">
    <location>
        <begin position="122"/>
        <end position="144"/>
    </location>
</feature>
<dbReference type="InterPro" id="IPR003855">
    <property type="entry name" value="K+_transporter"/>
</dbReference>
<evidence type="ECO:0000313" key="4">
    <source>
        <dbReference type="EMBL" id="KAG0472455.1"/>
    </source>
</evidence>
<dbReference type="PANTHER" id="PTHR30540:SF8">
    <property type="entry name" value="POTASSIUM TRANSPORTER 7"/>
    <property type="match status" value="1"/>
</dbReference>
<dbReference type="EMBL" id="JADCNM010000008">
    <property type="protein sequence ID" value="KAG0472455.1"/>
    <property type="molecule type" value="Genomic_DNA"/>
</dbReference>
<evidence type="ECO:0000313" key="5">
    <source>
        <dbReference type="Proteomes" id="UP000639772"/>
    </source>
</evidence>
<keyword evidence="2" id="KW-0472">Membrane</keyword>
<evidence type="ECO:0000256" key="1">
    <source>
        <dbReference type="ARBA" id="ARBA00008440"/>
    </source>
</evidence>
<dbReference type="InterPro" id="IPR053951">
    <property type="entry name" value="K_trans_N"/>
</dbReference>
<dbReference type="OrthoDB" id="504708at2759"/>
<dbReference type="Pfam" id="PF02705">
    <property type="entry name" value="K_trans"/>
    <property type="match status" value="1"/>
</dbReference>
<feature type="transmembrane region" description="Helical" evidence="2">
    <location>
        <begin position="41"/>
        <end position="64"/>
    </location>
</feature>
<proteinExistence type="inferred from homology"/>
<comment type="similarity">
    <text evidence="1">Belongs to the HAK/KUP transporter (TC 2.A.72.3) family.</text>
</comment>
<evidence type="ECO:0000259" key="3">
    <source>
        <dbReference type="Pfam" id="PF02705"/>
    </source>
</evidence>
<gene>
    <name evidence="4" type="ORF">HPP92_017001</name>
</gene>
<organism evidence="4 5">
    <name type="scientific">Vanilla planifolia</name>
    <name type="common">Vanilla</name>
    <dbReference type="NCBI Taxonomy" id="51239"/>
    <lineage>
        <taxon>Eukaryota</taxon>
        <taxon>Viridiplantae</taxon>
        <taxon>Streptophyta</taxon>
        <taxon>Embryophyta</taxon>
        <taxon>Tracheophyta</taxon>
        <taxon>Spermatophyta</taxon>
        <taxon>Magnoliopsida</taxon>
        <taxon>Liliopsida</taxon>
        <taxon>Asparagales</taxon>
        <taxon>Orchidaceae</taxon>
        <taxon>Vanilloideae</taxon>
        <taxon>Vanilleae</taxon>
        <taxon>Vanilla</taxon>
    </lineage>
</organism>
<dbReference type="GO" id="GO:0005774">
    <property type="term" value="C:vacuolar membrane"/>
    <property type="evidence" value="ECO:0007669"/>
    <property type="project" value="TreeGrafter"/>
</dbReference>
<sequence length="185" mass="20445">MSAVNGLRFGITPVEQGQVVMITATSLVVLFSVQKFGTSKVGLVVGPALFVWFCCLGGIGVYNLSKYGMTAFKAFNPIYIYRYFKKSPIQAWMSLGGCLLCATGSEAMFADLCYFSVNSVQLTFFLLVLPCLLLGYLGQAAFLMENLTQTEQVFFSSIPTLNPFCKYGYKDVHKEHHQIFEAASD</sequence>
<keyword evidence="2" id="KW-1133">Transmembrane helix</keyword>
<dbReference type="AlphaFoldDB" id="A0A835QL94"/>
<accession>A0A835QL94</accession>
<protein>
    <recommendedName>
        <fullName evidence="3">K+ potassium transporter integral membrane domain-containing protein</fullName>
    </recommendedName>
</protein>
<dbReference type="PANTHER" id="PTHR30540">
    <property type="entry name" value="OSMOTIC STRESS POTASSIUM TRANSPORTER"/>
    <property type="match status" value="1"/>
</dbReference>